<organism evidence="4 5">
    <name type="scientific">Cephalotrichum gorgonifer</name>
    <dbReference type="NCBI Taxonomy" id="2041049"/>
    <lineage>
        <taxon>Eukaryota</taxon>
        <taxon>Fungi</taxon>
        <taxon>Dikarya</taxon>
        <taxon>Ascomycota</taxon>
        <taxon>Pezizomycotina</taxon>
        <taxon>Sordariomycetes</taxon>
        <taxon>Hypocreomycetidae</taxon>
        <taxon>Microascales</taxon>
        <taxon>Microascaceae</taxon>
        <taxon>Cephalotrichum</taxon>
    </lineage>
</organism>
<dbReference type="PANTHER" id="PTHR12281">
    <property type="entry name" value="RP42 RELATED"/>
    <property type="match status" value="1"/>
</dbReference>
<proteinExistence type="predicted"/>
<keyword evidence="1" id="KW-0833">Ubl conjugation pathway</keyword>
<reference evidence="4" key="1">
    <citation type="submission" date="2018-03" db="EMBL/GenBank/DDBJ databases">
        <authorList>
            <person name="Guldener U."/>
        </authorList>
    </citation>
    <scope>NUCLEOTIDE SEQUENCE</scope>
</reference>
<dbReference type="PROSITE" id="PS51229">
    <property type="entry name" value="DCUN1"/>
    <property type="match status" value="1"/>
</dbReference>
<evidence type="ECO:0000256" key="1">
    <source>
        <dbReference type="ARBA" id="ARBA00022786"/>
    </source>
</evidence>
<comment type="function">
    <text evidence="2">Neddylation of cullins play an essential role in the regulation of SCF-type complexes activity.</text>
</comment>
<dbReference type="Pfam" id="PF14555">
    <property type="entry name" value="UBA_4"/>
    <property type="match status" value="1"/>
</dbReference>
<evidence type="ECO:0000256" key="2">
    <source>
        <dbReference type="RuleBase" id="RU410713"/>
    </source>
</evidence>
<dbReference type="AlphaFoldDB" id="A0AAE8SVR8"/>
<gene>
    <name evidence="4" type="ORF">DNG_05742</name>
</gene>
<evidence type="ECO:0000313" key="5">
    <source>
        <dbReference type="Proteomes" id="UP001187682"/>
    </source>
</evidence>
<dbReference type="InterPro" id="IPR009060">
    <property type="entry name" value="UBA-like_sf"/>
</dbReference>
<dbReference type="Gene3D" id="1.10.8.10">
    <property type="entry name" value="DNA helicase RuvA subunit, C-terminal domain"/>
    <property type="match status" value="1"/>
</dbReference>
<dbReference type="GO" id="GO:0000151">
    <property type="term" value="C:ubiquitin ligase complex"/>
    <property type="evidence" value="ECO:0007669"/>
    <property type="project" value="TreeGrafter"/>
</dbReference>
<dbReference type="EMBL" id="ONZQ02000007">
    <property type="protein sequence ID" value="SPO03061.1"/>
    <property type="molecule type" value="Genomic_DNA"/>
</dbReference>
<accession>A0AAE8SVR8</accession>
<dbReference type="Proteomes" id="UP001187682">
    <property type="component" value="Unassembled WGS sequence"/>
</dbReference>
<feature type="domain" description="DCUN1" evidence="3">
    <location>
        <begin position="58"/>
        <end position="258"/>
    </location>
</feature>
<dbReference type="GO" id="GO:0032182">
    <property type="term" value="F:ubiquitin-like protein binding"/>
    <property type="evidence" value="ECO:0007669"/>
    <property type="project" value="TreeGrafter"/>
</dbReference>
<evidence type="ECO:0000259" key="3">
    <source>
        <dbReference type="PROSITE" id="PS51229"/>
    </source>
</evidence>
<dbReference type="InterPro" id="IPR042460">
    <property type="entry name" value="DCN1-like_PONY"/>
</dbReference>
<evidence type="ECO:0000313" key="4">
    <source>
        <dbReference type="EMBL" id="SPO03061.1"/>
    </source>
</evidence>
<dbReference type="PANTHER" id="PTHR12281:SF31">
    <property type="entry name" value="DCN1-LIKE PROTEIN 3"/>
    <property type="match status" value="1"/>
</dbReference>
<comment type="caution">
    <text evidence="4">The sequence shown here is derived from an EMBL/GenBank/DDBJ whole genome shotgun (WGS) entry which is preliminary data.</text>
</comment>
<dbReference type="GO" id="GO:0097602">
    <property type="term" value="F:cullin family protein binding"/>
    <property type="evidence" value="ECO:0007669"/>
    <property type="project" value="TreeGrafter"/>
</dbReference>
<dbReference type="Pfam" id="PF03556">
    <property type="entry name" value="Cullin_binding"/>
    <property type="match status" value="1"/>
</dbReference>
<protein>
    <recommendedName>
        <fullName evidence="2">Defective in cullin neddylation protein</fullName>
    </recommendedName>
</protein>
<dbReference type="CDD" id="cd14351">
    <property type="entry name" value="UBA_Ubx1_like"/>
    <property type="match status" value="1"/>
</dbReference>
<dbReference type="GO" id="GO:0031624">
    <property type="term" value="F:ubiquitin conjugating enzyme binding"/>
    <property type="evidence" value="ECO:0007669"/>
    <property type="project" value="TreeGrafter"/>
</dbReference>
<sequence>MAPVSNAQKSAAAQQFMQLTGAPERVAQRFLKTSSYKLNEAIDAYFSNGNAPPPGQSAADTQLDKAFDDLRSDEDPKDSIGVESSMAYLGKELKVNLEDASLFVALEMFQAPSIGEITRAGFVEGWKKASTSGTPRASHLKSLVSSLSQDPAYFKRVYRYAFVVGKEPDQRALGLENAVIFWTMLFSRPGLEWKTASHDWLDLWKTFLDEKWTRSVNRDMWNMTLEFALRSMEDETLGFWSEDGAWPSVIDEFVAWCRETKGIARVEERGDGMDVE</sequence>
<dbReference type="InterPro" id="IPR014764">
    <property type="entry name" value="DCN-prot"/>
</dbReference>
<dbReference type="GO" id="GO:0045116">
    <property type="term" value="P:protein neddylation"/>
    <property type="evidence" value="ECO:0007669"/>
    <property type="project" value="TreeGrafter"/>
</dbReference>
<name>A0AAE8SVR8_9PEZI</name>
<dbReference type="InterPro" id="IPR005176">
    <property type="entry name" value="PONY_dom"/>
</dbReference>
<dbReference type="Gene3D" id="1.10.238.200">
    <property type="entry name" value="Cullin, PONY binding domain"/>
    <property type="match status" value="1"/>
</dbReference>
<dbReference type="Gene3D" id="1.10.238.10">
    <property type="entry name" value="EF-hand"/>
    <property type="match status" value="1"/>
</dbReference>
<keyword evidence="5" id="KW-1185">Reference proteome</keyword>
<dbReference type="SUPFAM" id="SSF46934">
    <property type="entry name" value="UBA-like"/>
    <property type="match status" value="1"/>
</dbReference>